<comment type="caution">
    <text evidence="1">The sequence shown here is derived from an EMBL/GenBank/DDBJ whole genome shotgun (WGS) entry which is preliminary data.</text>
</comment>
<sequence length="87" mass="10025">MAVKNPYNYPKPVRAKLWMGKAPLVAGFSIQSIRALTPIFWEKCLMMSKLWREEMRASGVKTMSFEVLEWRLVLRPRDGVAVKATVL</sequence>
<organism evidence="1 2">
    <name type="scientific">Lasiosphaeria hispida</name>
    <dbReference type="NCBI Taxonomy" id="260671"/>
    <lineage>
        <taxon>Eukaryota</taxon>
        <taxon>Fungi</taxon>
        <taxon>Dikarya</taxon>
        <taxon>Ascomycota</taxon>
        <taxon>Pezizomycotina</taxon>
        <taxon>Sordariomycetes</taxon>
        <taxon>Sordariomycetidae</taxon>
        <taxon>Sordariales</taxon>
        <taxon>Lasiosphaeriaceae</taxon>
        <taxon>Lasiosphaeria</taxon>
    </lineage>
</organism>
<dbReference type="AlphaFoldDB" id="A0AAJ0HTK7"/>
<keyword evidence="2" id="KW-1185">Reference proteome</keyword>
<proteinExistence type="predicted"/>
<reference evidence="1" key="2">
    <citation type="submission" date="2023-06" db="EMBL/GenBank/DDBJ databases">
        <authorList>
            <consortium name="Lawrence Berkeley National Laboratory"/>
            <person name="Haridas S."/>
            <person name="Hensen N."/>
            <person name="Bonometti L."/>
            <person name="Westerberg I."/>
            <person name="Brannstrom I.O."/>
            <person name="Guillou S."/>
            <person name="Cros-Aarteil S."/>
            <person name="Calhoun S."/>
            <person name="Kuo A."/>
            <person name="Mondo S."/>
            <person name="Pangilinan J."/>
            <person name="Riley R."/>
            <person name="Labutti K."/>
            <person name="Andreopoulos B."/>
            <person name="Lipzen A."/>
            <person name="Chen C."/>
            <person name="Yanf M."/>
            <person name="Daum C."/>
            <person name="Ng V."/>
            <person name="Clum A."/>
            <person name="Steindorff A."/>
            <person name="Ohm R."/>
            <person name="Martin F."/>
            <person name="Silar P."/>
            <person name="Natvig D."/>
            <person name="Lalanne C."/>
            <person name="Gautier V."/>
            <person name="Ament-Velasquez S.L."/>
            <person name="Kruys A."/>
            <person name="Hutchinson M.I."/>
            <person name="Powell A.J."/>
            <person name="Barry K."/>
            <person name="Miller A.N."/>
            <person name="Grigoriev I.V."/>
            <person name="Debuchy R."/>
            <person name="Gladieux P."/>
            <person name="Thoren M.H."/>
            <person name="Johannesson H."/>
        </authorList>
    </citation>
    <scope>NUCLEOTIDE SEQUENCE</scope>
    <source>
        <strain evidence="1">CBS 955.72</strain>
    </source>
</reference>
<name>A0AAJ0HTK7_9PEZI</name>
<reference evidence="1" key="1">
    <citation type="journal article" date="2023" name="Mol. Phylogenet. Evol.">
        <title>Genome-scale phylogeny and comparative genomics of the fungal order Sordariales.</title>
        <authorList>
            <person name="Hensen N."/>
            <person name="Bonometti L."/>
            <person name="Westerberg I."/>
            <person name="Brannstrom I.O."/>
            <person name="Guillou S."/>
            <person name="Cros-Aarteil S."/>
            <person name="Calhoun S."/>
            <person name="Haridas S."/>
            <person name="Kuo A."/>
            <person name="Mondo S."/>
            <person name="Pangilinan J."/>
            <person name="Riley R."/>
            <person name="LaButti K."/>
            <person name="Andreopoulos B."/>
            <person name="Lipzen A."/>
            <person name="Chen C."/>
            <person name="Yan M."/>
            <person name="Daum C."/>
            <person name="Ng V."/>
            <person name="Clum A."/>
            <person name="Steindorff A."/>
            <person name="Ohm R.A."/>
            <person name="Martin F."/>
            <person name="Silar P."/>
            <person name="Natvig D.O."/>
            <person name="Lalanne C."/>
            <person name="Gautier V."/>
            <person name="Ament-Velasquez S.L."/>
            <person name="Kruys A."/>
            <person name="Hutchinson M.I."/>
            <person name="Powell A.J."/>
            <person name="Barry K."/>
            <person name="Miller A.N."/>
            <person name="Grigoriev I.V."/>
            <person name="Debuchy R."/>
            <person name="Gladieux P."/>
            <person name="Hiltunen Thoren M."/>
            <person name="Johannesson H."/>
        </authorList>
    </citation>
    <scope>NUCLEOTIDE SEQUENCE</scope>
    <source>
        <strain evidence="1">CBS 955.72</strain>
    </source>
</reference>
<gene>
    <name evidence="1" type="ORF">B0T25DRAFT_561713</name>
</gene>
<accession>A0AAJ0HTK7</accession>
<dbReference type="Proteomes" id="UP001275084">
    <property type="component" value="Unassembled WGS sequence"/>
</dbReference>
<dbReference type="EMBL" id="JAUIQD010000001">
    <property type="protein sequence ID" value="KAK3362645.1"/>
    <property type="molecule type" value="Genomic_DNA"/>
</dbReference>
<protein>
    <submittedName>
        <fullName evidence="1">Uncharacterized protein</fullName>
    </submittedName>
</protein>
<evidence type="ECO:0000313" key="2">
    <source>
        <dbReference type="Proteomes" id="UP001275084"/>
    </source>
</evidence>
<evidence type="ECO:0000313" key="1">
    <source>
        <dbReference type="EMBL" id="KAK3362645.1"/>
    </source>
</evidence>